<dbReference type="SUPFAM" id="SSF51306">
    <property type="entry name" value="LexA/Signal peptidase"/>
    <property type="match status" value="1"/>
</dbReference>
<keyword evidence="6" id="KW-1133">Transmembrane helix</keyword>
<organism evidence="9 10">
    <name type="scientific">Isoptericola haloaureus</name>
    <dbReference type="NCBI Taxonomy" id="1542902"/>
    <lineage>
        <taxon>Bacteria</taxon>
        <taxon>Bacillati</taxon>
        <taxon>Actinomycetota</taxon>
        <taxon>Actinomycetes</taxon>
        <taxon>Micrococcales</taxon>
        <taxon>Promicromonosporaceae</taxon>
        <taxon>Isoptericola</taxon>
    </lineage>
</organism>
<feature type="compositionally biased region" description="Basic and acidic residues" evidence="7">
    <location>
        <begin position="24"/>
        <end position="36"/>
    </location>
</feature>
<dbReference type="GO" id="GO:0009003">
    <property type="term" value="F:signal peptidase activity"/>
    <property type="evidence" value="ECO:0007669"/>
    <property type="project" value="UniProtKB-EC"/>
</dbReference>
<dbReference type="InterPro" id="IPR019533">
    <property type="entry name" value="Peptidase_S26"/>
</dbReference>
<reference evidence="9" key="1">
    <citation type="journal article" date="2024" name="Antonie Van Leeuwenhoek">
        <title>Isoptericola haloaureus sp. nov., a dimorphic actinobacterium isolated from mangrove sediments of southeast India, implicating biosaline agricultural significance through nitrogen fixation and salt tolerance genes.</title>
        <authorList>
            <person name="Prathaban M."/>
            <person name="Prathiviraj R."/>
            <person name="Ravichandran M."/>
            <person name="Natarajan S.D."/>
            <person name="Sobanaa M."/>
            <person name="Hari Krishna Kumar S."/>
            <person name="Chandrasekar V."/>
            <person name="Selvin J."/>
        </authorList>
    </citation>
    <scope>NUCLEOTIDE SEQUENCE</scope>
    <source>
        <strain evidence="9">MP1014</strain>
    </source>
</reference>
<sequence length="283" mass="30115">MADSDPMTSAPDRPEDQGDATDDVVGRSDEAERSVRADGPPAHAAAVADDSRSRGLGLLRETAIIVVSALVLSWLIKTFLVQAFYIPSSSMEDTLQIGDRVMVSRLVPDALDVNRGDVVVFQDPGGWLPPYEEPDRGPVGNALRGAATFVGLLPQDAGDHLIKRVVGTPGDTVACCDDDGRVTVNGEPVDESEYLADGAVPSQTTFEHEVPEGMLFVMGDNRQNSQDSRYNTGKPGGGFVPLDNVVGNAFVIMWPFEDARLLRNPADVFADVPAADGAEEPAP</sequence>
<dbReference type="CDD" id="cd06530">
    <property type="entry name" value="S26_SPase_I"/>
    <property type="match status" value="1"/>
</dbReference>
<evidence type="ECO:0000313" key="9">
    <source>
        <dbReference type="EMBL" id="MEG3614944.1"/>
    </source>
</evidence>
<dbReference type="Gene3D" id="2.10.109.10">
    <property type="entry name" value="Umud Fragment, subunit A"/>
    <property type="match status" value="1"/>
</dbReference>
<keyword evidence="10" id="KW-1185">Reference proteome</keyword>
<reference evidence="9" key="2">
    <citation type="submission" date="2024-02" db="EMBL/GenBank/DDBJ databases">
        <authorList>
            <person name="Prathaban M."/>
            <person name="Mythili R."/>
            <person name="Sharmila Devi N."/>
            <person name="Sobanaa M."/>
            <person name="Prathiviraj R."/>
            <person name="Selvin J."/>
        </authorList>
    </citation>
    <scope>NUCLEOTIDE SEQUENCE</scope>
    <source>
        <strain evidence="9">MP1014</strain>
    </source>
</reference>
<dbReference type="InterPro" id="IPR000223">
    <property type="entry name" value="Pept_S26A_signal_pept_1"/>
</dbReference>
<protein>
    <recommendedName>
        <fullName evidence="4 6">Signal peptidase I</fullName>
        <ecNumber evidence="4 6">3.4.21.89</ecNumber>
    </recommendedName>
</protein>
<comment type="subcellular location">
    <subcellularLocation>
        <location evidence="2">Cell membrane</location>
        <topology evidence="2">Single-pass type II membrane protein</topology>
    </subcellularLocation>
    <subcellularLocation>
        <location evidence="6">Membrane</location>
        <topology evidence="6">Single-pass type II membrane protein</topology>
    </subcellularLocation>
</comment>
<comment type="similarity">
    <text evidence="3 6">Belongs to the peptidase S26 family.</text>
</comment>
<dbReference type="PRINTS" id="PR00727">
    <property type="entry name" value="LEADERPTASE"/>
</dbReference>
<evidence type="ECO:0000256" key="4">
    <source>
        <dbReference type="ARBA" id="ARBA00013208"/>
    </source>
</evidence>
<gene>
    <name evidence="9" type="primary">lepB</name>
    <name evidence="9" type="ORF">V5O49_07385</name>
</gene>
<evidence type="ECO:0000256" key="2">
    <source>
        <dbReference type="ARBA" id="ARBA00004401"/>
    </source>
</evidence>
<keyword evidence="5 6" id="KW-0378">Hydrolase</keyword>
<keyword evidence="6" id="KW-0812">Transmembrane</keyword>
<accession>A0ABU7Z632</accession>
<evidence type="ECO:0000259" key="8">
    <source>
        <dbReference type="Pfam" id="PF10502"/>
    </source>
</evidence>
<dbReference type="Pfam" id="PF10502">
    <property type="entry name" value="Peptidase_S26"/>
    <property type="match status" value="1"/>
</dbReference>
<dbReference type="PANTHER" id="PTHR43390">
    <property type="entry name" value="SIGNAL PEPTIDASE I"/>
    <property type="match status" value="1"/>
</dbReference>
<dbReference type="InterPro" id="IPR036286">
    <property type="entry name" value="LexA/Signal_pep-like_sf"/>
</dbReference>
<keyword evidence="6" id="KW-0472">Membrane</keyword>
<feature type="region of interest" description="Disordered" evidence="7">
    <location>
        <begin position="1"/>
        <end position="50"/>
    </location>
</feature>
<dbReference type="EC" id="3.4.21.89" evidence="4 6"/>
<dbReference type="PANTHER" id="PTHR43390:SF1">
    <property type="entry name" value="CHLOROPLAST PROCESSING PEPTIDASE"/>
    <property type="match status" value="1"/>
</dbReference>
<feature type="transmembrane region" description="Helical" evidence="6">
    <location>
        <begin position="62"/>
        <end position="85"/>
    </location>
</feature>
<evidence type="ECO:0000256" key="3">
    <source>
        <dbReference type="ARBA" id="ARBA00009370"/>
    </source>
</evidence>
<dbReference type="EMBL" id="JBAGLP010000116">
    <property type="protein sequence ID" value="MEG3614944.1"/>
    <property type="molecule type" value="Genomic_DNA"/>
</dbReference>
<dbReference type="Proteomes" id="UP001310387">
    <property type="component" value="Unassembled WGS sequence"/>
</dbReference>
<feature type="compositionally biased region" description="Low complexity" evidence="7">
    <location>
        <begin position="37"/>
        <end position="48"/>
    </location>
</feature>
<proteinExistence type="inferred from homology"/>
<dbReference type="InterPro" id="IPR019758">
    <property type="entry name" value="Pept_S26A_signal_pept_1_CS"/>
</dbReference>
<comment type="catalytic activity">
    <reaction evidence="1 6">
        <text>Cleavage of hydrophobic, N-terminal signal or leader sequences from secreted and periplasmic proteins.</text>
        <dbReference type="EC" id="3.4.21.89"/>
    </reaction>
</comment>
<dbReference type="NCBIfam" id="TIGR02227">
    <property type="entry name" value="sigpep_I_bact"/>
    <property type="match status" value="1"/>
</dbReference>
<evidence type="ECO:0000256" key="5">
    <source>
        <dbReference type="ARBA" id="ARBA00022801"/>
    </source>
</evidence>
<name>A0ABU7Z632_9MICO</name>
<keyword evidence="6" id="KW-0645">Protease</keyword>
<evidence type="ECO:0000256" key="1">
    <source>
        <dbReference type="ARBA" id="ARBA00000677"/>
    </source>
</evidence>
<dbReference type="PROSITE" id="PS00761">
    <property type="entry name" value="SPASE_I_3"/>
    <property type="match status" value="1"/>
</dbReference>
<evidence type="ECO:0000313" key="10">
    <source>
        <dbReference type="Proteomes" id="UP001310387"/>
    </source>
</evidence>
<feature type="domain" description="Peptidase S26" evidence="8">
    <location>
        <begin position="60"/>
        <end position="254"/>
    </location>
</feature>
<comment type="caution">
    <text evidence="9">The sequence shown here is derived from an EMBL/GenBank/DDBJ whole genome shotgun (WGS) entry which is preliminary data.</text>
</comment>
<evidence type="ECO:0000256" key="7">
    <source>
        <dbReference type="SAM" id="MobiDB-lite"/>
    </source>
</evidence>
<evidence type="ECO:0000256" key="6">
    <source>
        <dbReference type="RuleBase" id="RU362042"/>
    </source>
</evidence>
<dbReference type="RefSeq" id="WP_332901648.1">
    <property type="nucleotide sequence ID" value="NZ_JBAGLP010000116.1"/>
</dbReference>